<dbReference type="Gene3D" id="1.10.10.10">
    <property type="entry name" value="Winged helix-like DNA-binding domain superfamily/Winged helix DNA-binding domain"/>
    <property type="match status" value="1"/>
</dbReference>
<dbReference type="Pfam" id="PF03466">
    <property type="entry name" value="LysR_substrate"/>
    <property type="match status" value="1"/>
</dbReference>
<dbReference type="PANTHER" id="PTHR30537:SF74">
    <property type="entry name" value="HTH-TYPE TRANSCRIPTIONAL REGULATOR TRPI"/>
    <property type="match status" value="1"/>
</dbReference>
<dbReference type="SUPFAM" id="SSF46785">
    <property type="entry name" value="Winged helix' DNA-binding domain"/>
    <property type="match status" value="1"/>
</dbReference>
<dbReference type="PROSITE" id="PS50931">
    <property type="entry name" value="HTH_LYSR"/>
    <property type="match status" value="1"/>
</dbReference>
<dbReference type="InterPro" id="IPR036390">
    <property type="entry name" value="WH_DNA-bd_sf"/>
</dbReference>
<dbReference type="EMBL" id="JBAKIA010000006">
    <property type="protein sequence ID" value="MEJ8474651.1"/>
    <property type="molecule type" value="Genomic_DNA"/>
</dbReference>
<dbReference type="Pfam" id="PF00126">
    <property type="entry name" value="HTH_1"/>
    <property type="match status" value="1"/>
</dbReference>
<evidence type="ECO:0000256" key="3">
    <source>
        <dbReference type="ARBA" id="ARBA00023125"/>
    </source>
</evidence>
<comment type="similarity">
    <text evidence="1">Belongs to the LysR transcriptional regulatory family.</text>
</comment>
<name>A0ABU8TKG4_9HYPH</name>
<protein>
    <submittedName>
        <fullName evidence="6">LysR substrate-binding domain-containing protein</fullName>
    </submittedName>
</protein>
<dbReference type="InterPro" id="IPR000847">
    <property type="entry name" value="LysR_HTH_N"/>
</dbReference>
<dbReference type="PANTHER" id="PTHR30537">
    <property type="entry name" value="HTH-TYPE TRANSCRIPTIONAL REGULATOR"/>
    <property type="match status" value="1"/>
</dbReference>
<evidence type="ECO:0000313" key="6">
    <source>
        <dbReference type="EMBL" id="MEJ8474651.1"/>
    </source>
</evidence>
<accession>A0ABU8TKG4</accession>
<proteinExistence type="inferred from homology"/>
<dbReference type="Proteomes" id="UP001385499">
    <property type="component" value="Unassembled WGS sequence"/>
</dbReference>
<dbReference type="SUPFAM" id="SSF53850">
    <property type="entry name" value="Periplasmic binding protein-like II"/>
    <property type="match status" value="1"/>
</dbReference>
<dbReference type="InterPro" id="IPR036388">
    <property type="entry name" value="WH-like_DNA-bd_sf"/>
</dbReference>
<dbReference type="RefSeq" id="WP_340274414.1">
    <property type="nucleotide sequence ID" value="NZ_JBAKIA010000006.1"/>
</dbReference>
<keyword evidence="2" id="KW-0805">Transcription regulation</keyword>
<keyword evidence="7" id="KW-1185">Reference proteome</keyword>
<dbReference type="InterPro" id="IPR005119">
    <property type="entry name" value="LysR_subst-bd"/>
</dbReference>
<sequence length="300" mass="33200">MRRLPPLTSLPAFEATARLGSMKLAAQELGRTHSAVSKQIAHLTDELGLPFFEKDGVGVALTAEGQQLAAAVSQSLDGLETVWGDMKARAESPVLNIGISATFAMRWLVPRLARFYQREPGVQVNFRMTGRELLPEGEMDAILTWDRLQWDFCEREDIEVVGDVAFGLVHAPGMELTEQGDGFHVPTRFVQDISRGTWKTWEDKAGIRVSAEQTISYPHTFLSLEAAIAGLGAVIAEWRLVEQDVQEGKLLAPFGFLTIADGFGVILPVRGRKRRAVRAFVAWLADEGFMKNIPELRTDP</sequence>
<keyword evidence="4" id="KW-0804">Transcription</keyword>
<dbReference type="InterPro" id="IPR058163">
    <property type="entry name" value="LysR-type_TF_proteobact-type"/>
</dbReference>
<gene>
    <name evidence="6" type="ORF">V6575_11190</name>
</gene>
<reference evidence="6 7" key="1">
    <citation type="submission" date="2024-02" db="EMBL/GenBank/DDBJ databases">
        <title>Roseibium algae sp. nov., isolated from marine alga (Grateloupia sp.), showing potential in myo-inositol conversion.</title>
        <authorList>
            <person name="Wang Y."/>
        </authorList>
    </citation>
    <scope>NUCLEOTIDE SEQUENCE [LARGE SCALE GENOMIC DNA]</scope>
    <source>
        <strain evidence="6 7">H3510</strain>
    </source>
</reference>
<comment type="caution">
    <text evidence="6">The sequence shown here is derived from an EMBL/GenBank/DDBJ whole genome shotgun (WGS) entry which is preliminary data.</text>
</comment>
<evidence type="ECO:0000259" key="5">
    <source>
        <dbReference type="PROSITE" id="PS50931"/>
    </source>
</evidence>
<keyword evidence="3" id="KW-0238">DNA-binding</keyword>
<evidence type="ECO:0000313" key="7">
    <source>
        <dbReference type="Proteomes" id="UP001385499"/>
    </source>
</evidence>
<evidence type="ECO:0000256" key="2">
    <source>
        <dbReference type="ARBA" id="ARBA00023015"/>
    </source>
</evidence>
<feature type="domain" description="HTH lysR-type" evidence="5">
    <location>
        <begin position="5"/>
        <end position="62"/>
    </location>
</feature>
<evidence type="ECO:0000256" key="1">
    <source>
        <dbReference type="ARBA" id="ARBA00009437"/>
    </source>
</evidence>
<evidence type="ECO:0000256" key="4">
    <source>
        <dbReference type="ARBA" id="ARBA00023163"/>
    </source>
</evidence>
<organism evidence="6 7">
    <name type="scientific">Roseibium algae</name>
    <dbReference type="NCBI Taxonomy" id="3123038"/>
    <lineage>
        <taxon>Bacteria</taxon>
        <taxon>Pseudomonadati</taxon>
        <taxon>Pseudomonadota</taxon>
        <taxon>Alphaproteobacteria</taxon>
        <taxon>Hyphomicrobiales</taxon>
        <taxon>Stappiaceae</taxon>
        <taxon>Roseibium</taxon>
    </lineage>
</organism>
<dbReference type="Gene3D" id="3.40.190.10">
    <property type="entry name" value="Periplasmic binding protein-like II"/>
    <property type="match status" value="2"/>
</dbReference>